<accession>A0AA39ZSU5</accession>
<dbReference type="GeneID" id="85323806"/>
<dbReference type="GO" id="GO:0044550">
    <property type="term" value="P:secondary metabolite biosynthetic process"/>
    <property type="evidence" value="ECO:0007669"/>
    <property type="project" value="TreeGrafter"/>
</dbReference>
<evidence type="ECO:0000256" key="1">
    <source>
        <dbReference type="ARBA" id="ARBA00010790"/>
    </source>
</evidence>
<dbReference type="InterPro" id="IPR012132">
    <property type="entry name" value="GMC_OxRdtase"/>
</dbReference>
<dbReference type="AlphaFoldDB" id="A0AA39ZSU5"/>
<evidence type="ECO:0000313" key="4">
    <source>
        <dbReference type="Proteomes" id="UP001172101"/>
    </source>
</evidence>
<evidence type="ECO:0000313" key="3">
    <source>
        <dbReference type="EMBL" id="KAK0702987.1"/>
    </source>
</evidence>
<dbReference type="InterPro" id="IPR007867">
    <property type="entry name" value="GMC_OxRtase_C"/>
</dbReference>
<dbReference type="GO" id="GO:0050660">
    <property type="term" value="F:flavin adenine dinucleotide binding"/>
    <property type="evidence" value="ECO:0007669"/>
    <property type="project" value="InterPro"/>
</dbReference>
<reference evidence="3" key="1">
    <citation type="submission" date="2023-06" db="EMBL/GenBank/DDBJ databases">
        <title>Genome-scale phylogeny and comparative genomics of the fungal order Sordariales.</title>
        <authorList>
            <consortium name="Lawrence Berkeley National Laboratory"/>
            <person name="Hensen N."/>
            <person name="Bonometti L."/>
            <person name="Westerberg I."/>
            <person name="Brannstrom I.O."/>
            <person name="Guillou S."/>
            <person name="Cros-Aarteil S."/>
            <person name="Calhoun S."/>
            <person name="Haridas S."/>
            <person name="Kuo A."/>
            <person name="Mondo S."/>
            <person name="Pangilinan J."/>
            <person name="Riley R."/>
            <person name="LaButti K."/>
            <person name="Andreopoulos B."/>
            <person name="Lipzen A."/>
            <person name="Chen C."/>
            <person name="Yanf M."/>
            <person name="Daum C."/>
            <person name="Ng V."/>
            <person name="Clum A."/>
            <person name="Steindorff A."/>
            <person name="Ohm R."/>
            <person name="Martin F."/>
            <person name="Silar P."/>
            <person name="Natvig D."/>
            <person name="Lalanne C."/>
            <person name="Gautier V."/>
            <person name="Ament-velasquez S.L."/>
            <person name="Kruys A."/>
            <person name="Hutchinson M.I."/>
            <person name="Powell A.J."/>
            <person name="Barry K."/>
            <person name="Miller A.N."/>
            <person name="Grigoriev I.V."/>
            <person name="Debuchy R."/>
            <person name="Gladieux P."/>
            <person name="Thoren M.H."/>
            <person name="Johannesson H."/>
        </authorList>
    </citation>
    <scope>NUCLEOTIDE SEQUENCE</scope>
    <source>
        <strain evidence="3">SMH2392-1A</strain>
    </source>
</reference>
<gene>
    <name evidence="3" type="ORF">B0T26DRAFT_680753</name>
</gene>
<protein>
    <submittedName>
        <fullName evidence="3">GMC oxidoreductase-domain-containing protein</fullName>
    </submittedName>
</protein>
<feature type="domain" description="Glucose-methanol-choline oxidoreductase C-terminal" evidence="2">
    <location>
        <begin position="76"/>
        <end position="199"/>
    </location>
</feature>
<proteinExistence type="inferred from homology"/>
<dbReference type="Proteomes" id="UP001172101">
    <property type="component" value="Unassembled WGS sequence"/>
</dbReference>
<comment type="similarity">
    <text evidence="1">Belongs to the GMC oxidoreductase family.</text>
</comment>
<dbReference type="InterPro" id="IPR036188">
    <property type="entry name" value="FAD/NAD-bd_sf"/>
</dbReference>
<dbReference type="RefSeq" id="XP_060289846.1">
    <property type="nucleotide sequence ID" value="XM_060440536.1"/>
</dbReference>
<dbReference type="SUPFAM" id="SSF54373">
    <property type="entry name" value="FAD-linked reductases, C-terminal domain"/>
    <property type="match status" value="1"/>
</dbReference>
<comment type="caution">
    <text evidence="3">The sequence shown here is derived from an EMBL/GenBank/DDBJ whole genome shotgun (WGS) entry which is preliminary data.</text>
</comment>
<dbReference type="SUPFAM" id="SSF51905">
    <property type="entry name" value="FAD/NAD(P)-binding domain"/>
    <property type="match status" value="1"/>
</dbReference>
<name>A0AA39ZSU5_9PEZI</name>
<keyword evidence="4" id="KW-1185">Reference proteome</keyword>
<dbReference type="PANTHER" id="PTHR11552">
    <property type="entry name" value="GLUCOSE-METHANOL-CHOLINE GMC OXIDOREDUCTASE"/>
    <property type="match status" value="1"/>
</dbReference>
<evidence type="ECO:0000259" key="2">
    <source>
        <dbReference type="Pfam" id="PF05199"/>
    </source>
</evidence>
<organism evidence="3 4">
    <name type="scientific">Lasiosphaeria miniovina</name>
    <dbReference type="NCBI Taxonomy" id="1954250"/>
    <lineage>
        <taxon>Eukaryota</taxon>
        <taxon>Fungi</taxon>
        <taxon>Dikarya</taxon>
        <taxon>Ascomycota</taxon>
        <taxon>Pezizomycotina</taxon>
        <taxon>Sordariomycetes</taxon>
        <taxon>Sordariomycetidae</taxon>
        <taxon>Sordariales</taxon>
        <taxon>Lasiosphaeriaceae</taxon>
        <taxon>Lasiosphaeria</taxon>
    </lineage>
</organism>
<dbReference type="GO" id="GO:0016614">
    <property type="term" value="F:oxidoreductase activity, acting on CH-OH group of donors"/>
    <property type="evidence" value="ECO:0007669"/>
    <property type="project" value="InterPro"/>
</dbReference>
<dbReference type="Pfam" id="PF05199">
    <property type="entry name" value="GMC_oxred_C"/>
    <property type="match status" value="1"/>
</dbReference>
<dbReference type="EMBL" id="JAUIRO010000008">
    <property type="protein sequence ID" value="KAK0702987.1"/>
    <property type="molecule type" value="Genomic_DNA"/>
</dbReference>
<sequence>MSITFSAIIDKIRGMAAANGSAVSYLPAEHPANLLDLLANPKGPSLESAFLRDGDVGAGDPAAPAEPGHGAAQLVKPAGLPVLDYRTASSPVDLDLHLAHIRYLGRMAGTAAMRRLGAVETQPGGTLLRPTRTRHSPADQMVVSYMHPCCTAAMLPKGKGGVVGTDLRVYGADGLRVVDASVFPVLPSAHLSAAAYAVAEKAADIIIRHWSG</sequence>
<dbReference type="PANTHER" id="PTHR11552:SF115">
    <property type="entry name" value="DEHYDROGENASE XPTC-RELATED"/>
    <property type="match status" value="1"/>
</dbReference>
<dbReference type="Gene3D" id="3.50.50.60">
    <property type="entry name" value="FAD/NAD(P)-binding domain"/>
    <property type="match status" value="1"/>
</dbReference>